<dbReference type="GO" id="GO:0008061">
    <property type="term" value="F:chitin binding"/>
    <property type="evidence" value="ECO:0007669"/>
    <property type="project" value="UniProtKB-KW"/>
</dbReference>
<accession>A0A9P8CLW1</accession>
<evidence type="ECO:0000259" key="6">
    <source>
        <dbReference type="PROSITE" id="PS51782"/>
    </source>
</evidence>
<dbReference type="SUPFAM" id="SSF54106">
    <property type="entry name" value="LysM domain"/>
    <property type="match status" value="3"/>
</dbReference>
<feature type="domain" description="LysM" evidence="6">
    <location>
        <begin position="187"/>
        <end position="233"/>
    </location>
</feature>
<feature type="compositionally biased region" description="Polar residues" evidence="5">
    <location>
        <begin position="70"/>
        <end position="91"/>
    </location>
</feature>
<feature type="domain" description="LysM" evidence="6">
    <location>
        <begin position="270"/>
        <end position="315"/>
    </location>
</feature>
<dbReference type="EMBL" id="MU251284">
    <property type="protein sequence ID" value="KAG9250036.1"/>
    <property type="molecule type" value="Genomic_DNA"/>
</dbReference>
<dbReference type="Proteomes" id="UP000887229">
    <property type="component" value="Unassembled WGS sequence"/>
</dbReference>
<evidence type="ECO:0000313" key="8">
    <source>
        <dbReference type="Proteomes" id="UP000887229"/>
    </source>
</evidence>
<evidence type="ECO:0000256" key="1">
    <source>
        <dbReference type="ARBA" id="ARBA00022669"/>
    </source>
</evidence>
<dbReference type="PANTHER" id="PTHR34997:SF2">
    <property type="entry name" value="LYSM DOMAIN-CONTAINING PROTEIN-RELATED"/>
    <property type="match status" value="1"/>
</dbReference>
<name>A0A9P8CLW1_9HYPO</name>
<evidence type="ECO:0000256" key="2">
    <source>
        <dbReference type="ARBA" id="ARBA00022729"/>
    </source>
</evidence>
<dbReference type="OrthoDB" id="2281372at2759"/>
<keyword evidence="3" id="KW-0843">Virulence</keyword>
<feature type="domain" description="LysM" evidence="6">
    <location>
        <begin position="103"/>
        <end position="149"/>
    </location>
</feature>
<dbReference type="GeneID" id="70292630"/>
<evidence type="ECO:0000313" key="7">
    <source>
        <dbReference type="EMBL" id="KAG9250036.1"/>
    </source>
</evidence>
<dbReference type="RefSeq" id="XP_046113960.1">
    <property type="nucleotide sequence ID" value="XM_046261727.1"/>
</dbReference>
<dbReference type="InterPro" id="IPR036779">
    <property type="entry name" value="LysM_dom_sf"/>
</dbReference>
<protein>
    <recommendedName>
        <fullName evidence="6">LysM domain-containing protein</fullName>
    </recommendedName>
</protein>
<keyword evidence="2" id="KW-0732">Signal</keyword>
<keyword evidence="8" id="KW-1185">Reference proteome</keyword>
<feature type="region of interest" description="Disordered" evidence="5">
    <location>
        <begin position="61"/>
        <end position="95"/>
    </location>
</feature>
<proteinExistence type="inferred from homology"/>
<dbReference type="AlphaFoldDB" id="A0A9P8CLW1"/>
<evidence type="ECO:0000256" key="3">
    <source>
        <dbReference type="ARBA" id="ARBA00023026"/>
    </source>
</evidence>
<organism evidence="7 8">
    <name type="scientific">Emericellopsis atlantica</name>
    <dbReference type="NCBI Taxonomy" id="2614577"/>
    <lineage>
        <taxon>Eukaryota</taxon>
        <taxon>Fungi</taxon>
        <taxon>Dikarya</taxon>
        <taxon>Ascomycota</taxon>
        <taxon>Pezizomycotina</taxon>
        <taxon>Sordariomycetes</taxon>
        <taxon>Hypocreomycetidae</taxon>
        <taxon>Hypocreales</taxon>
        <taxon>Bionectriaceae</taxon>
        <taxon>Emericellopsis</taxon>
    </lineage>
</organism>
<feature type="domain" description="LysM" evidence="6">
    <location>
        <begin position="12"/>
        <end position="59"/>
    </location>
</feature>
<comment type="caution">
    <text evidence="7">The sequence shown here is derived from an EMBL/GenBank/DDBJ whole genome shotgun (WGS) entry which is preliminary data.</text>
</comment>
<reference evidence="7" key="1">
    <citation type="journal article" date="2021" name="IMA Fungus">
        <title>Genomic characterization of three marine fungi, including Emericellopsis atlantica sp. nov. with signatures of a generalist lifestyle and marine biomass degradation.</title>
        <authorList>
            <person name="Hagestad O.C."/>
            <person name="Hou L."/>
            <person name="Andersen J.H."/>
            <person name="Hansen E.H."/>
            <person name="Altermark B."/>
            <person name="Li C."/>
            <person name="Kuhnert E."/>
            <person name="Cox R.J."/>
            <person name="Crous P.W."/>
            <person name="Spatafora J.W."/>
            <person name="Lail K."/>
            <person name="Amirebrahimi M."/>
            <person name="Lipzen A."/>
            <person name="Pangilinan J."/>
            <person name="Andreopoulos W."/>
            <person name="Hayes R.D."/>
            <person name="Ng V."/>
            <person name="Grigoriev I.V."/>
            <person name="Jackson S.A."/>
            <person name="Sutton T.D.S."/>
            <person name="Dobson A.D.W."/>
            <person name="Rama T."/>
        </authorList>
    </citation>
    <scope>NUCLEOTIDE SEQUENCE</scope>
    <source>
        <strain evidence="7">TS7</strain>
    </source>
</reference>
<evidence type="ECO:0000256" key="4">
    <source>
        <dbReference type="ARBA" id="ARBA00044955"/>
    </source>
</evidence>
<keyword evidence="1" id="KW-0147">Chitin-binding</keyword>
<dbReference type="Gene3D" id="3.10.350.10">
    <property type="entry name" value="LysM domain"/>
    <property type="match status" value="4"/>
</dbReference>
<dbReference type="InterPro" id="IPR018392">
    <property type="entry name" value="LysM"/>
</dbReference>
<evidence type="ECO:0000256" key="5">
    <source>
        <dbReference type="SAM" id="MobiDB-lite"/>
    </source>
</evidence>
<dbReference type="Pfam" id="PF01476">
    <property type="entry name" value="LysM"/>
    <property type="match status" value="3"/>
</dbReference>
<dbReference type="InterPro" id="IPR052210">
    <property type="entry name" value="LysM1-like"/>
</dbReference>
<dbReference type="SMART" id="SM00257">
    <property type="entry name" value="LysM"/>
    <property type="match status" value="3"/>
</dbReference>
<gene>
    <name evidence="7" type="ORF">F5Z01DRAFT_630406</name>
</gene>
<dbReference type="PROSITE" id="PS51782">
    <property type="entry name" value="LYSM"/>
    <property type="match status" value="4"/>
</dbReference>
<sequence>MPHDPDTNPDCSWWWDNDGSISCEDMPREWGISREDFLAWNPSIRTDCSNFIAGRSYCVEAPSSPPPGNPTVTSQDPGTTTAPDNGVETPQPTQPGMIGTCDRFYLVQKGDSCSIIATNNGIPLQSFVSWNPSVMSDCSGLWAEVYVCIRVLGYQSTTVKPSSTTSAGNGIATPQPTQPNMVKNCNKFYLVEQGDNCAAIASSNGISQAQFIPWNPSVQSDCSGLWANVYACVQVVGNPTSSSTRPSTTQDNGIATPLPTQPGIVKNCDGFHLVSSGESCASIGAKYGVIAARVQQWNGLTSACAGLWANAYVCVRTIGYKPTNNLQCASTGKTWGGNQPAALSSVGKWCNGDSSTDSSGAYTLAQTKTGCYNAPNGSNKILFTARNDFGAAATLPVARCEEIMRAQINGCTMGGSGTSEGWWFR</sequence>
<dbReference type="CDD" id="cd00118">
    <property type="entry name" value="LysM"/>
    <property type="match status" value="3"/>
</dbReference>
<dbReference type="PANTHER" id="PTHR34997">
    <property type="entry name" value="AM15"/>
    <property type="match status" value="1"/>
</dbReference>
<comment type="similarity">
    <text evidence="4">Belongs to the secreted LysM effector family.</text>
</comment>